<dbReference type="PROSITE" id="PS00137">
    <property type="entry name" value="SUBTILASE_HIS"/>
    <property type="match status" value="1"/>
</dbReference>
<comment type="similarity">
    <text evidence="1 7">Belongs to the peptidase S8 family.</text>
</comment>
<evidence type="ECO:0000313" key="13">
    <source>
        <dbReference type="Proteomes" id="UP000639772"/>
    </source>
</evidence>
<dbReference type="InterPro" id="IPR010259">
    <property type="entry name" value="S8pro/Inhibitor_I9"/>
</dbReference>
<keyword evidence="5 7" id="KW-0720">Serine protease</keyword>
<feature type="domain" description="Inhibitor I9" evidence="10">
    <location>
        <begin position="129"/>
        <end position="180"/>
    </location>
</feature>
<dbReference type="InterPro" id="IPR023828">
    <property type="entry name" value="Peptidase_S8_Ser-AS"/>
</dbReference>
<feature type="active site" description="Charge relay system" evidence="6 7">
    <location>
        <position position="209"/>
    </location>
</feature>
<evidence type="ECO:0000256" key="7">
    <source>
        <dbReference type="PROSITE-ProRule" id="PRU01240"/>
    </source>
</evidence>
<dbReference type="InterPro" id="IPR022398">
    <property type="entry name" value="Peptidase_S8_His-AS"/>
</dbReference>
<dbReference type="InterPro" id="IPR037045">
    <property type="entry name" value="S8pro/Inhibitor_I9_sf"/>
</dbReference>
<sequence>MLTQNIISKRPNKRGYPPKQLLSSNKLLKTITTRLPSSPTASSHTMKPETTQTNPQIQRPYINHLHPVNPLTLLSNTIHGLLAPLFPPPCYGFSLLRRRNEEVYSLPWRPASSQLRRRRSSSSPSLRDPGSHEAARESIFHSYTLSMNAFAARLTDEEAGRVAQLDGVVSVFPSRPRRLHTTRAWDFVGFPVSAPRNLTESNVIVAILDSGELHQYQLCFADLQLICVSYEFDGYGIRRIDPTSESFDDKGYGPPPANWRGRCAFSGKLRCNNKVIGARWFRLDRKVPANDVLGPEDHKGHGTHVASTAAGIAVPGAGVFGMAVGTARGGVPSARIASYKICYADDICNDEDILAAFDAAIADGVDVINLSWERIPEIVHRYTRRGAYHAMRRRVLTVSSAGNQGPMHRTVVNYSPWMLTVGASSIDRQFGTDLVLGNGKRVTGVSVNTFESSGKFRPLVLGFEAANTGMSFLGQMCGPGSLNPEMVKGAIVLCKITGGAGVADSVVKEAGGEGLVVQMTMPVDRAEAFKIPSTTISKDDGVIVDDYIKNSGGKPVARIEKSHAFTPNGTFVASFSSRGPNPLYSEILKPDLVAPGMNILAAYPTYLPFTNDPTDPRRSRFQLMSGTSMATPHVTAAAAYVKSFHPKWSPATIRSALMTTAGAIVSPNSTRNKDLEYAYGAGLINPSRAVDPGLVYDADEGSYLRFLCTKHPNTTAVSILTGTRSFDCRPFARAEGYDGLNYPSFHYVVPESTRPSKAFFRRIVKNVGDGPAVYKASVESPKGVDIVVKPERLQFAQPGQKMVFVLEVSVAPVLGRPPYIVSGSLTWSDGVHSVRSPVAIHYT</sequence>
<dbReference type="Pfam" id="PF05922">
    <property type="entry name" value="Inhibitor_I9"/>
    <property type="match status" value="1"/>
</dbReference>
<feature type="region of interest" description="Disordered" evidence="8">
    <location>
        <begin position="34"/>
        <end position="58"/>
    </location>
</feature>
<dbReference type="Gene3D" id="3.50.30.30">
    <property type="match status" value="1"/>
</dbReference>
<dbReference type="InterPro" id="IPR045051">
    <property type="entry name" value="SBT"/>
</dbReference>
<evidence type="ECO:0000256" key="2">
    <source>
        <dbReference type="ARBA" id="ARBA00022670"/>
    </source>
</evidence>
<keyword evidence="4 7" id="KW-0378">Hydrolase</keyword>
<accession>A0A835VN70</accession>
<dbReference type="InterPro" id="IPR034197">
    <property type="entry name" value="Peptidases_S8_3"/>
</dbReference>
<dbReference type="SUPFAM" id="SSF52743">
    <property type="entry name" value="Subtilisin-like"/>
    <property type="match status" value="1"/>
</dbReference>
<evidence type="ECO:0000256" key="1">
    <source>
        <dbReference type="ARBA" id="ARBA00011073"/>
    </source>
</evidence>
<evidence type="ECO:0000256" key="8">
    <source>
        <dbReference type="SAM" id="MobiDB-lite"/>
    </source>
</evidence>
<dbReference type="Gene3D" id="2.60.40.2310">
    <property type="match status" value="1"/>
</dbReference>
<evidence type="ECO:0000256" key="3">
    <source>
        <dbReference type="ARBA" id="ARBA00022729"/>
    </source>
</evidence>
<dbReference type="PROSITE" id="PS51892">
    <property type="entry name" value="SUBTILASE"/>
    <property type="match status" value="1"/>
</dbReference>
<dbReference type="PANTHER" id="PTHR10795">
    <property type="entry name" value="PROPROTEIN CONVERTASE SUBTILISIN/KEXIN"/>
    <property type="match status" value="1"/>
</dbReference>
<dbReference type="PRINTS" id="PR00723">
    <property type="entry name" value="SUBTILISIN"/>
</dbReference>
<dbReference type="GO" id="GO:0004252">
    <property type="term" value="F:serine-type endopeptidase activity"/>
    <property type="evidence" value="ECO:0007669"/>
    <property type="project" value="UniProtKB-UniRule"/>
</dbReference>
<dbReference type="InterPro" id="IPR036852">
    <property type="entry name" value="Peptidase_S8/S53_dom_sf"/>
</dbReference>
<feature type="domain" description="Subtilisin-like protease fibronectin type-III" evidence="11">
    <location>
        <begin position="740"/>
        <end position="840"/>
    </location>
</feature>
<dbReference type="Gene3D" id="3.40.50.200">
    <property type="entry name" value="Peptidase S8/S53 domain"/>
    <property type="match status" value="1"/>
</dbReference>
<feature type="compositionally biased region" description="Polar residues" evidence="8">
    <location>
        <begin position="34"/>
        <end position="57"/>
    </location>
</feature>
<dbReference type="Gene3D" id="3.30.70.80">
    <property type="entry name" value="Peptidase S8 propeptide/proteinase inhibitor I9"/>
    <property type="match status" value="1"/>
</dbReference>
<feature type="active site" description="Charge relay system" evidence="6 7">
    <location>
        <position position="628"/>
    </location>
</feature>
<keyword evidence="3" id="KW-0732">Signal</keyword>
<comment type="caution">
    <text evidence="12">The sequence shown here is derived from an EMBL/GenBank/DDBJ whole genome shotgun (WGS) entry which is preliminary data.</text>
</comment>
<protein>
    <submittedName>
        <fullName evidence="12">Uncharacterized protein</fullName>
    </submittedName>
</protein>
<evidence type="ECO:0000256" key="5">
    <source>
        <dbReference type="ARBA" id="ARBA00022825"/>
    </source>
</evidence>
<evidence type="ECO:0000259" key="11">
    <source>
        <dbReference type="Pfam" id="PF17766"/>
    </source>
</evidence>
<dbReference type="AlphaFoldDB" id="A0A835VN70"/>
<evidence type="ECO:0000256" key="4">
    <source>
        <dbReference type="ARBA" id="ARBA00022801"/>
    </source>
</evidence>
<dbReference type="EMBL" id="JADCNM010000001">
    <property type="protein sequence ID" value="KAG0503108.1"/>
    <property type="molecule type" value="Genomic_DNA"/>
</dbReference>
<dbReference type="InterPro" id="IPR000209">
    <property type="entry name" value="Peptidase_S8/S53_dom"/>
</dbReference>
<dbReference type="PROSITE" id="PS00138">
    <property type="entry name" value="SUBTILASE_SER"/>
    <property type="match status" value="1"/>
</dbReference>
<dbReference type="Proteomes" id="UP000639772">
    <property type="component" value="Chromosome 1"/>
</dbReference>
<feature type="domain" description="Peptidase S8/S53" evidence="9">
    <location>
        <begin position="295"/>
        <end position="682"/>
    </location>
</feature>
<evidence type="ECO:0000256" key="6">
    <source>
        <dbReference type="PIRSR" id="PIRSR615500-1"/>
    </source>
</evidence>
<keyword evidence="2 7" id="KW-0645">Protease</keyword>
<name>A0A835VN70_VANPL</name>
<feature type="region of interest" description="Disordered" evidence="8">
    <location>
        <begin position="114"/>
        <end position="133"/>
    </location>
</feature>
<feature type="active site" description="Charge relay system" evidence="6 7">
    <location>
        <position position="301"/>
    </location>
</feature>
<evidence type="ECO:0000259" key="9">
    <source>
        <dbReference type="Pfam" id="PF00082"/>
    </source>
</evidence>
<proteinExistence type="inferred from homology"/>
<evidence type="ECO:0000259" key="10">
    <source>
        <dbReference type="Pfam" id="PF05922"/>
    </source>
</evidence>
<reference evidence="12 13" key="1">
    <citation type="journal article" date="2020" name="Nat. Food">
        <title>A phased Vanilla planifolia genome enables genetic improvement of flavour and production.</title>
        <authorList>
            <person name="Hasing T."/>
            <person name="Tang H."/>
            <person name="Brym M."/>
            <person name="Khazi F."/>
            <person name="Huang T."/>
            <person name="Chambers A.H."/>
        </authorList>
    </citation>
    <scope>NUCLEOTIDE SEQUENCE [LARGE SCALE GENOMIC DNA]</scope>
    <source>
        <tissue evidence="12">Leaf</tissue>
    </source>
</reference>
<dbReference type="CDD" id="cd04852">
    <property type="entry name" value="Peptidases_S8_3"/>
    <property type="match status" value="1"/>
</dbReference>
<dbReference type="CDD" id="cd02120">
    <property type="entry name" value="PA_subtilisin_like"/>
    <property type="match status" value="1"/>
</dbReference>
<dbReference type="Pfam" id="PF00082">
    <property type="entry name" value="Peptidase_S8"/>
    <property type="match status" value="1"/>
</dbReference>
<gene>
    <name evidence="12" type="ORF">HPP92_003180</name>
</gene>
<dbReference type="InterPro" id="IPR041469">
    <property type="entry name" value="Subtilisin-like_FN3"/>
</dbReference>
<evidence type="ECO:0000313" key="12">
    <source>
        <dbReference type="EMBL" id="KAG0503108.1"/>
    </source>
</evidence>
<dbReference type="Pfam" id="PF17766">
    <property type="entry name" value="fn3_6"/>
    <property type="match status" value="1"/>
</dbReference>
<dbReference type="OrthoDB" id="206201at2759"/>
<dbReference type="GO" id="GO:0006508">
    <property type="term" value="P:proteolysis"/>
    <property type="evidence" value="ECO:0007669"/>
    <property type="project" value="UniProtKB-KW"/>
</dbReference>
<organism evidence="12 13">
    <name type="scientific">Vanilla planifolia</name>
    <name type="common">Vanilla</name>
    <dbReference type="NCBI Taxonomy" id="51239"/>
    <lineage>
        <taxon>Eukaryota</taxon>
        <taxon>Viridiplantae</taxon>
        <taxon>Streptophyta</taxon>
        <taxon>Embryophyta</taxon>
        <taxon>Tracheophyta</taxon>
        <taxon>Spermatophyta</taxon>
        <taxon>Magnoliopsida</taxon>
        <taxon>Liliopsida</taxon>
        <taxon>Asparagales</taxon>
        <taxon>Orchidaceae</taxon>
        <taxon>Vanilloideae</taxon>
        <taxon>Vanilleae</taxon>
        <taxon>Vanilla</taxon>
    </lineage>
</organism>
<feature type="region of interest" description="Disordered" evidence="8">
    <location>
        <begin position="1"/>
        <end position="20"/>
    </location>
</feature>
<dbReference type="InterPro" id="IPR015500">
    <property type="entry name" value="Peptidase_S8_subtilisin-rel"/>
</dbReference>